<evidence type="ECO:0000256" key="2">
    <source>
        <dbReference type="ARBA" id="ARBA00010992"/>
    </source>
</evidence>
<evidence type="ECO:0000313" key="12">
    <source>
        <dbReference type="Proteomes" id="UP000004994"/>
    </source>
</evidence>
<dbReference type="AlphaFoldDB" id="K4BS78"/>
<keyword evidence="7 10" id="KW-1133">Transmembrane helix</keyword>
<keyword evidence="8 10" id="KW-0472">Membrane</keyword>
<evidence type="ECO:0008006" key="13">
    <source>
        <dbReference type="Google" id="ProtNLM"/>
    </source>
</evidence>
<dbReference type="InterPro" id="IPR003663">
    <property type="entry name" value="Sugar/inositol_transpt"/>
</dbReference>
<dbReference type="Gramene" id="Solyc04g051160.1.1">
    <property type="protein sequence ID" value="Solyc04g051160.1.1"/>
    <property type="gene ID" value="Solyc04g051160.1"/>
</dbReference>
<dbReference type="InterPro" id="IPR036259">
    <property type="entry name" value="MFS_trans_sf"/>
</dbReference>
<evidence type="ECO:0000256" key="10">
    <source>
        <dbReference type="SAM" id="Phobius"/>
    </source>
</evidence>
<keyword evidence="6" id="KW-0769">Symport</keyword>
<evidence type="ECO:0000313" key="11">
    <source>
        <dbReference type="EnsemblPlants" id="Solyc04g051160.1.1"/>
    </source>
</evidence>
<reference evidence="11" key="2">
    <citation type="submission" date="2015-06" db="UniProtKB">
        <authorList>
            <consortium name="EnsemblPlants"/>
        </authorList>
    </citation>
    <scope>IDENTIFICATION</scope>
    <source>
        <strain evidence="11">cv. Heinz 1706</strain>
    </source>
</reference>
<keyword evidence="3" id="KW-0813">Transport</keyword>
<dbReference type="PRINTS" id="PR00171">
    <property type="entry name" value="SUGRTRNSPORT"/>
</dbReference>
<dbReference type="eggNOG" id="KOG0254">
    <property type="taxonomic scope" value="Eukaryota"/>
</dbReference>
<feature type="transmembrane region" description="Helical" evidence="10">
    <location>
        <begin position="239"/>
        <end position="260"/>
    </location>
</feature>
<dbReference type="GO" id="GO:0016020">
    <property type="term" value="C:membrane"/>
    <property type="evidence" value="ECO:0007669"/>
    <property type="project" value="UniProtKB-SubCell"/>
</dbReference>
<accession>K4BS78</accession>
<dbReference type="InterPro" id="IPR045262">
    <property type="entry name" value="STP/PLT_plant"/>
</dbReference>
<feature type="transmembrane region" description="Helical" evidence="10">
    <location>
        <begin position="412"/>
        <end position="435"/>
    </location>
</feature>
<dbReference type="Proteomes" id="UP000004994">
    <property type="component" value="Chromosome 4"/>
</dbReference>
<evidence type="ECO:0000256" key="8">
    <source>
        <dbReference type="ARBA" id="ARBA00023136"/>
    </source>
</evidence>
<dbReference type="SMR" id="K4BS78"/>
<evidence type="ECO:0000256" key="7">
    <source>
        <dbReference type="ARBA" id="ARBA00022989"/>
    </source>
</evidence>
<dbReference type="GO" id="GO:0015293">
    <property type="term" value="F:symporter activity"/>
    <property type="evidence" value="ECO:0007669"/>
    <property type="project" value="UniProtKB-KW"/>
</dbReference>
<feature type="transmembrane region" description="Helical" evidence="10">
    <location>
        <begin position="504"/>
        <end position="525"/>
    </location>
</feature>
<dbReference type="Pfam" id="PF00083">
    <property type="entry name" value="Sugar_tr"/>
    <property type="match status" value="1"/>
</dbReference>
<dbReference type="GO" id="GO:0015144">
    <property type="term" value="F:carbohydrate transmembrane transporter activity"/>
    <property type="evidence" value="ECO:0007669"/>
    <property type="project" value="InterPro"/>
</dbReference>
<sequence length="585" mass="65334">MELWITSSFFSPPTSTHLEENTTLTSLLSWTLFWPIDSPFCIRLFWSHHLFNLLPRSRLVKKGIIMDIIEDIFVPQPSDVPRSANEEEILPDSSEIFTQVSSTENRGVLSLQSQDDIKSMPRFIMVVAIGLLATFGGLTIGCVLGVTGGLTGVESFLLKFSQRPHKKQVKATTNIFCAFISFSLLLFANVVPISALLSVWPSYRLAHSRGRRPVLISGSTLRVLGSLLTAWFPHIIIEFIGLVVTGCGVGFLYQVIPIICHETSIGNAKDCTSFGFFYMLICGNTVAKGINLAASGNYIGGWRWSLFSYGIFSFPIFILSVLLPETPQFLIRQGRVEEAKVVLRRIRRSGAEVELQQLAHVIENEDREPWQKLLHSPVLVINVVAQIFQQLLGLDSIMFFGPLFLQSIGYKYHASFLGGAIRAGVAGVAVLSYNFFGRRRTLLFACAGILVSEGENLLVPLKQQSDYVAIVSSILLIGCYSLLSSPRDWTEASYPVDIRALGACFEATIFFFMILIMNFVTLPLICALHVWVFAFLAVVVICVGFIIYKVLPEIGKKEGEMPEAEIWKLHWFWKKVLPKEDGVTR</sequence>
<feature type="transmembrane region" description="Helical" evidence="10">
    <location>
        <begin position="272"/>
        <end position="294"/>
    </location>
</feature>
<feature type="transmembrane region" description="Helical" evidence="10">
    <location>
        <begin position="173"/>
        <end position="201"/>
    </location>
</feature>
<feature type="transmembrane region" description="Helical" evidence="10">
    <location>
        <begin position="531"/>
        <end position="551"/>
    </location>
</feature>
<evidence type="ECO:0000256" key="5">
    <source>
        <dbReference type="ARBA" id="ARBA00022692"/>
    </source>
</evidence>
<feature type="transmembrane region" description="Helical" evidence="10">
    <location>
        <begin position="123"/>
        <end position="153"/>
    </location>
</feature>
<keyword evidence="5 10" id="KW-0812">Transmembrane</keyword>
<feature type="transmembrane region" description="Helical" evidence="10">
    <location>
        <begin position="373"/>
        <end position="392"/>
    </location>
</feature>
<evidence type="ECO:0000256" key="4">
    <source>
        <dbReference type="ARBA" id="ARBA00022597"/>
    </source>
</evidence>
<keyword evidence="4" id="KW-0762">Sugar transport</keyword>
<dbReference type="InParanoid" id="K4BS78"/>
<name>K4BS78_SOLLC</name>
<evidence type="ECO:0000256" key="9">
    <source>
        <dbReference type="ARBA" id="ARBA00044504"/>
    </source>
</evidence>
<dbReference type="Gene3D" id="1.20.1250.20">
    <property type="entry name" value="MFS general substrate transporter like domains"/>
    <property type="match status" value="1"/>
</dbReference>
<keyword evidence="12" id="KW-1185">Reference proteome</keyword>
<dbReference type="STRING" id="4081.K4BS78"/>
<proteinExistence type="inferred from homology"/>
<dbReference type="InterPro" id="IPR005828">
    <property type="entry name" value="MFS_sugar_transport-like"/>
</dbReference>
<feature type="transmembrane region" description="Helical" evidence="10">
    <location>
        <begin position="306"/>
        <end position="323"/>
    </location>
</feature>
<evidence type="ECO:0000256" key="1">
    <source>
        <dbReference type="ARBA" id="ARBA00004141"/>
    </source>
</evidence>
<dbReference type="PANTHER" id="PTHR23500:SF492">
    <property type="entry name" value="SUGAR TRANSPORT PROTEIN 14-LIKE"/>
    <property type="match status" value="1"/>
</dbReference>
<comment type="subcellular location">
    <subcellularLocation>
        <location evidence="1">Membrane</location>
        <topology evidence="1">Multi-pass membrane protein</topology>
    </subcellularLocation>
</comment>
<evidence type="ECO:0000256" key="6">
    <source>
        <dbReference type="ARBA" id="ARBA00022847"/>
    </source>
</evidence>
<evidence type="ECO:0000256" key="3">
    <source>
        <dbReference type="ARBA" id="ARBA00022448"/>
    </source>
</evidence>
<dbReference type="SUPFAM" id="SSF103473">
    <property type="entry name" value="MFS general substrate transporter"/>
    <property type="match status" value="1"/>
</dbReference>
<dbReference type="OMA" id="MELWITS"/>
<dbReference type="PaxDb" id="4081-Solyc04g051160.1.1"/>
<comment type="similarity">
    <text evidence="2">Belongs to the major facilitator superfamily. Sugar transporter (TC 2.A.1.1) family.</text>
</comment>
<dbReference type="EnsemblPlants" id="Solyc04g051160.1.1">
    <property type="protein sequence ID" value="Solyc04g051160.1.1"/>
    <property type="gene ID" value="Solyc04g051160.1"/>
</dbReference>
<comment type="similarity">
    <text evidence="9">Belongs to the major facilitator superfamily. Phosphate:H(+) symporter (TC 2.A.1.9) family.</text>
</comment>
<protein>
    <recommendedName>
        <fullName evidence="13">Major facilitator superfamily (MFS) profile domain-containing protein</fullName>
    </recommendedName>
</protein>
<dbReference type="PANTHER" id="PTHR23500">
    <property type="entry name" value="SOLUTE CARRIER FAMILY 2, FACILITATED GLUCOSE TRANSPORTER"/>
    <property type="match status" value="1"/>
</dbReference>
<dbReference type="PhylomeDB" id="K4BS78"/>
<organism evidence="11">
    <name type="scientific">Solanum lycopersicum</name>
    <name type="common">Tomato</name>
    <name type="synonym">Lycopersicon esculentum</name>
    <dbReference type="NCBI Taxonomy" id="4081"/>
    <lineage>
        <taxon>Eukaryota</taxon>
        <taxon>Viridiplantae</taxon>
        <taxon>Streptophyta</taxon>
        <taxon>Embryophyta</taxon>
        <taxon>Tracheophyta</taxon>
        <taxon>Spermatophyta</taxon>
        <taxon>Magnoliopsida</taxon>
        <taxon>eudicotyledons</taxon>
        <taxon>Gunneridae</taxon>
        <taxon>Pentapetalae</taxon>
        <taxon>asterids</taxon>
        <taxon>lamiids</taxon>
        <taxon>Solanales</taxon>
        <taxon>Solanaceae</taxon>
        <taxon>Solanoideae</taxon>
        <taxon>Solaneae</taxon>
        <taxon>Solanum</taxon>
        <taxon>Solanum subgen. Lycopersicon</taxon>
    </lineage>
</organism>
<dbReference type="HOGENOM" id="CLU_502900_0_0_1"/>
<reference evidence="11" key="1">
    <citation type="journal article" date="2012" name="Nature">
        <title>The tomato genome sequence provides insights into fleshy fruit evolution.</title>
        <authorList>
            <consortium name="Tomato Genome Consortium"/>
        </authorList>
    </citation>
    <scope>NUCLEOTIDE SEQUENCE [LARGE SCALE GENOMIC DNA]</scope>
    <source>
        <strain evidence="11">cv. Heinz 1706</strain>
    </source>
</reference>